<evidence type="ECO:0000313" key="2">
    <source>
        <dbReference type="Proteomes" id="UP000318413"/>
    </source>
</evidence>
<evidence type="ECO:0000313" key="1">
    <source>
        <dbReference type="EMBL" id="TPG15360.1"/>
    </source>
</evidence>
<dbReference type="AlphaFoldDB" id="A0A502CS57"/>
<accession>A0A502CS57</accession>
<reference evidence="1 2" key="1">
    <citation type="journal article" date="2019" name="Environ. Microbiol.">
        <title>Species interactions and distinct microbial communities in high Arctic permafrost affected cryosols are associated with the CH4 and CO2 gas fluxes.</title>
        <authorList>
            <person name="Altshuler I."/>
            <person name="Hamel J."/>
            <person name="Turney S."/>
            <person name="Magnuson E."/>
            <person name="Levesque R."/>
            <person name="Greer C."/>
            <person name="Whyte L.G."/>
        </authorList>
    </citation>
    <scope>NUCLEOTIDE SEQUENCE [LARGE SCALE GENOMIC DNA]</scope>
    <source>
        <strain evidence="1 2">S5.1</strain>
    </source>
</reference>
<proteinExistence type="predicted"/>
<name>A0A502CS57_9SPHN</name>
<sequence>MWKANIEDRYADDLQGEERFAFLRDLPGPLVALFVHGKRDVEVRLQQVGHIDGADDATYPLLYDERWIAYATKDGVPIAMYEFFAGKADPYDPPVAGARLIGAAISVDAAHLNVGIGRGMVASLYDAGVLIVPSGKMTVAGAALFNALQASGVDVPSAGRITCPWPR</sequence>
<dbReference type="EMBL" id="RCZK01000001">
    <property type="protein sequence ID" value="TPG15360.1"/>
    <property type="molecule type" value="Genomic_DNA"/>
</dbReference>
<comment type="caution">
    <text evidence="1">The sequence shown here is derived from an EMBL/GenBank/DDBJ whole genome shotgun (WGS) entry which is preliminary data.</text>
</comment>
<protein>
    <submittedName>
        <fullName evidence="1">Uncharacterized protein</fullName>
    </submittedName>
</protein>
<dbReference type="Proteomes" id="UP000318413">
    <property type="component" value="Unassembled WGS sequence"/>
</dbReference>
<dbReference type="RefSeq" id="WP_140866188.1">
    <property type="nucleotide sequence ID" value="NZ_RCZK01000001.1"/>
</dbReference>
<gene>
    <name evidence="1" type="ORF">EAH84_00680</name>
</gene>
<keyword evidence="2" id="KW-1185">Reference proteome</keyword>
<organism evidence="1 2">
    <name type="scientific">Sphingomonas oligophenolica</name>
    <dbReference type="NCBI Taxonomy" id="301154"/>
    <lineage>
        <taxon>Bacteria</taxon>
        <taxon>Pseudomonadati</taxon>
        <taxon>Pseudomonadota</taxon>
        <taxon>Alphaproteobacteria</taxon>
        <taxon>Sphingomonadales</taxon>
        <taxon>Sphingomonadaceae</taxon>
        <taxon>Sphingomonas</taxon>
    </lineage>
</organism>